<evidence type="ECO:0000256" key="4">
    <source>
        <dbReference type="ARBA" id="ARBA00022651"/>
    </source>
</evidence>
<comment type="catalytic activity">
    <reaction evidence="1">
        <text>Endohydrolysis of (1-&gt;4)-beta-D-xylosidic linkages in xylans.</text>
        <dbReference type="EC" id="3.2.1.8"/>
    </reaction>
</comment>
<comment type="caution">
    <text evidence="11">The sequence shown here is derived from an EMBL/GenBank/DDBJ whole genome shotgun (WGS) entry which is preliminary data.</text>
</comment>
<dbReference type="InterPro" id="IPR001000">
    <property type="entry name" value="GH10_dom"/>
</dbReference>
<dbReference type="InterPro" id="IPR044846">
    <property type="entry name" value="GH10"/>
</dbReference>
<accession>A0A176X8J6</accession>
<keyword evidence="4" id="KW-0858">Xylan degradation</keyword>
<reference evidence="11 12" key="1">
    <citation type="submission" date="2016-05" db="EMBL/GenBank/DDBJ databases">
        <authorList>
            <person name="Lavstsen T."/>
            <person name="Jespersen J.S."/>
        </authorList>
    </citation>
    <scope>NUCLEOTIDE SEQUENCE [LARGE SCALE GENOMIC DNA]</scope>
    <source>
        <strain evidence="11 12">KCJ1736</strain>
    </source>
</reference>
<dbReference type="Proteomes" id="UP000077098">
    <property type="component" value="Unassembled WGS sequence"/>
</dbReference>
<feature type="domain" description="GH10" evidence="10">
    <location>
        <begin position="96"/>
        <end position="394"/>
    </location>
</feature>
<keyword evidence="8" id="KW-0326">Glycosidase</keyword>
<name>A0A176X8J6_AGRTU</name>
<evidence type="ECO:0000256" key="5">
    <source>
        <dbReference type="ARBA" id="ARBA00022729"/>
    </source>
</evidence>
<dbReference type="EC" id="3.2.1.8" evidence="3"/>
<evidence type="ECO:0000256" key="1">
    <source>
        <dbReference type="ARBA" id="ARBA00000681"/>
    </source>
</evidence>
<evidence type="ECO:0000256" key="6">
    <source>
        <dbReference type="ARBA" id="ARBA00022801"/>
    </source>
</evidence>
<dbReference type="Gene3D" id="3.20.20.80">
    <property type="entry name" value="Glycosidases"/>
    <property type="match status" value="1"/>
</dbReference>
<dbReference type="GO" id="GO:0045493">
    <property type="term" value="P:xylan catabolic process"/>
    <property type="evidence" value="ECO:0007669"/>
    <property type="project" value="UniProtKB-KW"/>
</dbReference>
<evidence type="ECO:0000256" key="8">
    <source>
        <dbReference type="ARBA" id="ARBA00023295"/>
    </source>
</evidence>
<dbReference type="Pfam" id="PF00331">
    <property type="entry name" value="Glyco_hydro_10"/>
    <property type="match status" value="1"/>
</dbReference>
<gene>
    <name evidence="11" type="ORF">A7J57_05745</name>
</gene>
<keyword evidence="7" id="KW-0119">Carbohydrate metabolism</keyword>
<dbReference type="EMBL" id="LXPS01000022">
    <property type="protein sequence ID" value="OAE43753.1"/>
    <property type="molecule type" value="Genomic_DNA"/>
</dbReference>
<comment type="similarity">
    <text evidence="2">Belongs to the glycosyl hydrolase 10 (cellulase F) family.</text>
</comment>
<evidence type="ECO:0000256" key="9">
    <source>
        <dbReference type="ARBA" id="ARBA00023326"/>
    </source>
</evidence>
<evidence type="ECO:0000256" key="3">
    <source>
        <dbReference type="ARBA" id="ARBA00012590"/>
    </source>
</evidence>
<dbReference type="AlphaFoldDB" id="A0A176X8J6"/>
<proteinExistence type="inferred from homology"/>
<evidence type="ECO:0000256" key="2">
    <source>
        <dbReference type="ARBA" id="ARBA00007495"/>
    </source>
</evidence>
<evidence type="ECO:0000256" key="7">
    <source>
        <dbReference type="ARBA" id="ARBA00023277"/>
    </source>
</evidence>
<protein>
    <recommendedName>
        <fullName evidence="3">endo-1,4-beta-xylanase</fullName>
        <ecNumber evidence="3">3.2.1.8</ecNumber>
    </recommendedName>
</protein>
<evidence type="ECO:0000259" key="10">
    <source>
        <dbReference type="SMART" id="SM00633"/>
    </source>
</evidence>
<evidence type="ECO:0000313" key="11">
    <source>
        <dbReference type="EMBL" id="OAE43753.1"/>
    </source>
</evidence>
<keyword evidence="5" id="KW-0732">Signal</keyword>
<keyword evidence="6" id="KW-0378">Hydrolase</keyword>
<keyword evidence="9" id="KW-0624">Polysaccharide degradation</keyword>
<dbReference type="PANTHER" id="PTHR31490:SF88">
    <property type="entry name" value="BETA-XYLANASE"/>
    <property type="match status" value="1"/>
</dbReference>
<dbReference type="SMART" id="SM00633">
    <property type="entry name" value="Glyco_10"/>
    <property type="match status" value="1"/>
</dbReference>
<dbReference type="SUPFAM" id="SSF51445">
    <property type="entry name" value="(Trans)glycosidases"/>
    <property type="match status" value="1"/>
</dbReference>
<sequence>MFSRRQLLSGFIAAAGIGPNSSPLRADPIGRPAAEPGNGNVIARIRDAAEAAGFQYGIAVQAIDRISKPGPDGCGTLADFIRDQAMIYVPGIAFLPEHIQPQKDYFTLEQARLFIARARRDAKDFRIHCLLYPSHEPEWVAADVNESNWQSRMDAHFEAIASVPGVGSALNIDVTNELISARYDSNDGYRPNKWYRAAGGPAYIPYAFGKARALFPDCPLFWCHDHTEQITDDFHRSQTRFVLNALERALKAGAPIDGYNMQGHLQLRLGFDRLRLISFLNDLKSNLGLRIIIGELDCRTGYLTDRQTDTLPPKEYKRRQYDQDSAHLVEAFLDTALPFVKSSGGRQVLTWGISDIDNSWEENPRTGTPAGERPLPFDTDYRPKLMNAAIIRSFERMN</sequence>
<dbReference type="GO" id="GO:0031176">
    <property type="term" value="F:endo-1,4-beta-xylanase activity"/>
    <property type="evidence" value="ECO:0007669"/>
    <property type="project" value="UniProtKB-EC"/>
</dbReference>
<dbReference type="PANTHER" id="PTHR31490">
    <property type="entry name" value="GLYCOSYL HYDROLASE"/>
    <property type="match status" value="1"/>
</dbReference>
<evidence type="ECO:0000313" key="12">
    <source>
        <dbReference type="Proteomes" id="UP000077098"/>
    </source>
</evidence>
<organism evidence="11 12">
    <name type="scientific">Agrobacterium tumefaciens</name>
    <dbReference type="NCBI Taxonomy" id="358"/>
    <lineage>
        <taxon>Bacteria</taxon>
        <taxon>Pseudomonadati</taxon>
        <taxon>Pseudomonadota</taxon>
        <taxon>Alphaproteobacteria</taxon>
        <taxon>Hyphomicrobiales</taxon>
        <taxon>Rhizobiaceae</taxon>
        <taxon>Rhizobium/Agrobacterium group</taxon>
        <taxon>Agrobacterium</taxon>
        <taxon>Agrobacterium tumefaciens complex</taxon>
    </lineage>
</organism>
<dbReference type="InterPro" id="IPR017853">
    <property type="entry name" value="GH"/>
</dbReference>
<dbReference type="RefSeq" id="WP_063949759.1">
    <property type="nucleotide sequence ID" value="NZ_LXPS01000022.1"/>
</dbReference>